<name>A0A9W9TRM0_9EURO</name>
<keyword evidence="2" id="KW-0812">Transmembrane</keyword>
<reference evidence="3" key="1">
    <citation type="submission" date="2022-11" db="EMBL/GenBank/DDBJ databases">
        <authorList>
            <person name="Petersen C."/>
        </authorList>
    </citation>
    <scope>NUCLEOTIDE SEQUENCE</scope>
    <source>
        <strain evidence="3">IBT 19713</strain>
    </source>
</reference>
<organism evidence="3 4">
    <name type="scientific">Penicillium chermesinum</name>
    <dbReference type="NCBI Taxonomy" id="63820"/>
    <lineage>
        <taxon>Eukaryota</taxon>
        <taxon>Fungi</taxon>
        <taxon>Dikarya</taxon>
        <taxon>Ascomycota</taxon>
        <taxon>Pezizomycotina</taxon>
        <taxon>Eurotiomycetes</taxon>
        <taxon>Eurotiomycetidae</taxon>
        <taxon>Eurotiales</taxon>
        <taxon>Aspergillaceae</taxon>
        <taxon>Penicillium</taxon>
    </lineage>
</organism>
<evidence type="ECO:0000313" key="4">
    <source>
        <dbReference type="Proteomes" id="UP001150941"/>
    </source>
</evidence>
<feature type="transmembrane region" description="Helical" evidence="2">
    <location>
        <begin position="12"/>
        <end position="36"/>
    </location>
</feature>
<protein>
    <submittedName>
        <fullName evidence="3">Uncharacterized protein</fullName>
    </submittedName>
</protein>
<gene>
    <name evidence="3" type="ORF">N7468_003444</name>
</gene>
<keyword evidence="4" id="KW-1185">Reference proteome</keyword>
<evidence type="ECO:0000313" key="3">
    <source>
        <dbReference type="EMBL" id="KAJ5238825.1"/>
    </source>
</evidence>
<evidence type="ECO:0000256" key="2">
    <source>
        <dbReference type="SAM" id="Phobius"/>
    </source>
</evidence>
<accession>A0A9W9TRM0</accession>
<feature type="region of interest" description="Disordered" evidence="1">
    <location>
        <begin position="133"/>
        <end position="160"/>
    </location>
</feature>
<keyword evidence="2" id="KW-0472">Membrane</keyword>
<dbReference type="EMBL" id="JAPQKS010000003">
    <property type="protein sequence ID" value="KAJ5238825.1"/>
    <property type="molecule type" value="Genomic_DNA"/>
</dbReference>
<dbReference type="RefSeq" id="XP_058331744.1">
    <property type="nucleotide sequence ID" value="XM_058472741.1"/>
</dbReference>
<dbReference type="Proteomes" id="UP001150941">
    <property type="component" value="Unassembled WGS sequence"/>
</dbReference>
<proteinExistence type="predicted"/>
<dbReference type="AlphaFoldDB" id="A0A9W9TRM0"/>
<sequence>MTSGFPMSRWLMVLIYLTYYPFMGVSYMVSGPSMLYKKHKAKKAIRPLPRGRKRALTLPLPKSSSHWHWKGVCMRQRSFDQLQSPFFRLPPNLRQLIYRQIIVPSDGADLHVGITSYRLCGIPCSEPDSPRGWQHNCWEPTDRGGRSVDQGDPSDSSSRGFFGLLQSCRRM</sequence>
<dbReference type="GeneID" id="83200044"/>
<reference evidence="3" key="2">
    <citation type="journal article" date="2023" name="IMA Fungus">
        <title>Comparative genomic study of the Penicillium genus elucidates a diverse pangenome and 15 lateral gene transfer events.</title>
        <authorList>
            <person name="Petersen C."/>
            <person name="Sorensen T."/>
            <person name="Nielsen M.R."/>
            <person name="Sondergaard T.E."/>
            <person name="Sorensen J.L."/>
            <person name="Fitzpatrick D.A."/>
            <person name="Frisvad J.C."/>
            <person name="Nielsen K.L."/>
        </authorList>
    </citation>
    <scope>NUCLEOTIDE SEQUENCE</scope>
    <source>
        <strain evidence="3">IBT 19713</strain>
    </source>
</reference>
<evidence type="ECO:0000256" key="1">
    <source>
        <dbReference type="SAM" id="MobiDB-lite"/>
    </source>
</evidence>
<dbReference type="OrthoDB" id="4757095at2759"/>
<comment type="caution">
    <text evidence="3">The sequence shown here is derived from an EMBL/GenBank/DDBJ whole genome shotgun (WGS) entry which is preliminary data.</text>
</comment>
<keyword evidence="2" id="KW-1133">Transmembrane helix</keyword>